<reference evidence="1 2" key="1">
    <citation type="submission" date="2014-12" db="EMBL/GenBank/DDBJ databases">
        <title>16Stimator: statistical estimation of ribosomal gene copy numbers from draft genome assemblies.</title>
        <authorList>
            <person name="Perisin M.A."/>
            <person name="Vetter M."/>
            <person name="Gilbert J.A."/>
            <person name="Bergelson J."/>
        </authorList>
    </citation>
    <scope>NUCLEOTIDE SEQUENCE [LARGE SCALE GENOMIC DNA]</scope>
    <source>
        <strain evidence="1 2">MEDvA23</strain>
    </source>
</reference>
<name>A0A0D0M0T0_VARPD</name>
<dbReference type="Proteomes" id="UP000032067">
    <property type="component" value="Unassembled WGS sequence"/>
</dbReference>
<dbReference type="AlphaFoldDB" id="A0A0D0M0T0"/>
<dbReference type="EMBL" id="JXQQ01000010">
    <property type="protein sequence ID" value="KIQ35253.1"/>
    <property type="molecule type" value="Genomic_DNA"/>
</dbReference>
<sequence length="109" mass="11972">MEYQIRRCALERAGLKGIGLQRVDDAAAALAGPLYSPDVGYQGAGRVQTFRTVPHHPGEDDQAMARVRCPSVRRPIIVHFMPLRLAQSAIDGCRLEVKARPLSNYSTQG</sequence>
<proteinExistence type="predicted"/>
<evidence type="ECO:0000313" key="1">
    <source>
        <dbReference type="EMBL" id="KIQ35253.1"/>
    </source>
</evidence>
<protein>
    <submittedName>
        <fullName evidence="1">Uncharacterized protein</fullName>
    </submittedName>
</protein>
<evidence type="ECO:0000313" key="2">
    <source>
        <dbReference type="Proteomes" id="UP000032067"/>
    </source>
</evidence>
<gene>
    <name evidence="1" type="ORF">RT97_04885</name>
</gene>
<comment type="caution">
    <text evidence="1">The sequence shown here is derived from an EMBL/GenBank/DDBJ whole genome shotgun (WGS) entry which is preliminary data.</text>
</comment>
<accession>A0A0D0M0T0</accession>
<organism evidence="1 2">
    <name type="scientific">Variovorax paradoxus</name>
    <dbReference type="NCBI Taxonomy" id="34073"/>
    <lineage>
        <taxon>Bacteria</taxon>
        <taxon>Pseudomonadati</taxon>
        <taxon>Pseudomonadota</taxon>
        <taxon>Betaproteobacteria</taxon>
        <taxon>Burkholderiales</taxon>
        <taxon>Comamonadaceae</taxon>
        <taxon>Variovorax</taxon>
    </lineage>
</organism>